<proteinExistence type="inferred from homology"/>
<reference evidence="14 15" key="1">
    <citation type="submission" date="2024-01" db="EMBL/GenBank/DDBJ databases">
        <title>Complete genome of Cladobotryum mycophilum ATHUM6906.</title>
        <authorList>
            <person name="Christinaki A.C."/>
            <person name="Myridakis A.I."/>
            <person name="Kouvelis V.N."/>
        </authorList>
    </citation>
    <scope>NUCLEOTIDE SEQUENCE [LARGE SCALE GENOMIC DNA]</scope>
    <source>
        <strain evidence="14 15">ATHUM6906</strain>
    </source>
</reference>
<keyword evidence="8 10" id="KW-0238">DNA-binding</keyword>
<dbReference type="Pfam" id="PF04406">
    <property type="entry name" value="TP6A_N"/>
    <property type="match status" value="1"/>
</dbReference>
<comment type="catalytic activity">
    <reaction evidence="1 10">
        <text>ATP-dependent breakage, passage and rejoining of double-stranded DNA.</text>
        <dbReference type="EC" id="5.6.2.2"/>
    </reaction>
</comment>
<dbReference type="InterPro" id="IPR013049">
    <property type="entry name" value="Spo11/TopoVI_A_N"/>
</dbReference>
<dbReference type="PANTHER" id="PTHR10848:SF0">
    <property type="entry name" value="MEIOTIC RECOMBINATION PROTEIN SPO11"/>
    <property type="match status" value="1"/>
</dbReference>
<dbReference type="InterPro" id="IPR002815">
    <property type="entry name" value="Spo11/TopoVI_A"/>
</dbReference>
<feature type="region of interest" description="Disordered" evidence="11">
    <location>
        <begin position="303"/>
        <end position="325"/>
    </location>
</feature>
<sequence length="362" mass="39954">MDDDALESNDQDDHGRSRRLTTQSTTAGAVVSRIEDILESILDRMTEAEELSISLVSRKSGHRHPQQIHFPGRNFQEAKKFARILLILQLSHDALVSGTILTKRHIYYQHQDLFEAQRNVDELVDDLALTLDIGRDDLNIVASAKGLFCGPLTIRLHDGSLIDSSLGDAGASLPITRSISHIDYGAIRWILVVEKDAIFRSLTSTRYWQTSTAKGYPDLITLSFLRLVQVNRPQMPILVLVDFDPDGLNIFRCYRFGADLSGQEPDATISSIRLLGIKAGQVLQLQSDTPCLGPLLGDSTPADAQSSIASKTSKNSISSTDCRDPISLLSSRDRKQAVRILEKTASFSAEDHEAPNLDGNFS</sequence>
<dbReference type="PANTHER" id="PTHR10848">
    <property type="entry name" value="MEIOTIC RECOMBINATION PROTEIN SPO11"/>
    <property type="match status" value="1"/>
</dbReference>
<evidence type="ECO:0000256" key="5">
    <source>
        <dbReference type="ARBA" id="ARBA00022723"/>
    </source>
</evidence>
<evidence type="ECO:0000313" key="14">
    <source>
        <dbReference type="EMBL" id="KAK5993755.1"/>
    </source>
</evidence>
<comment type="cofactor">
    <cofactor evidence="2">
        <name>Mg(2+)</name>
        <dbReference type="ChEBI" id="CHEBI:18420"/>
    </cofactor>
</comment>
<keyword evidence="9 10" id="KW-0413">Isomerase</keyword>
<evidence type="ECO:0000256" key="6">
    <source>
        <dbReference type="ARBA" id="ARBA00022842"/>
    </source>
</evidence>
<dbReference type="Gene3D" id="3.40.1360.10">
    <property type="match status" value="1"/>
</dbReference>
<evidence type="ECO:0000256" key="9">
    <source>
        <dbReference type="ARBA" id="ARBA00023235"/>
    </source>
</evidence>
<feature type="domain" description="Topoisomerase 6 subunit A/Spo11 TOPRIM" evidence="13">
    <location>
        <begin position="190"/>
        <end position="335"/>
    </location>
</feature>
<feature type="active site" description="O-(5'-phospho-DNA)-tyrosine intermediate" evidence="10">
    <location>
        <position position="108"/>
    </location>
</feature>
<keyword evidence="6" id="KW-0460">Magnesium</keyword>
<dbReference type="Gene3D" id="1.10.10.10">
    <property type="entry name" value="Winged helix-like DNA-binding domain superfamily/Winged helix DNA-binding domain"/>
    <property type="match status" value="1"/>
</dbReference>
<evidence type="ECO:0000259" key="12">
    <source>
        <dbReference type="Pfam" id="PF04406"/>
    </source>
</evidence>
<accession>A0ABR0SPV6</accession>
<feature type="compositionally biased region" description="Acidic residues" evidence="11">
    <location>
        <begin position="1"/>
        <end position="10"/>
    </location>
</feature>
<name>A0ABR0SPV6_9HYPO</name>
<protein>
    <recommendedName>
        <fullName evidence="4">DNA topoisomerase (ATP-hydrolyzing)</fullName>
        <ecNumber evidence="4">5.6.2.2</ecNumber>
    </recommendedName>
</protein>
<dbReference type="EC" id="5.6.2.2" evidence="4"/>
<keyword evidence="15" id="KW-1185">Reference proteome</keyword>
<dbReference type="Proteomes" id="UP001338125">
    <property type="component" value="Unassembled WGS sequence"/>
</dbReference>
<dbReference type="Pfam" id="PF21180">
    <property type="entry name" value="TOP6A-Spo11_Toprim"/>
    <property type="match status" value="1"/>
</dbReference>
<comment type="similarity">
    <text evidence="3 10">Belongs to the TOP6A family.</text>
</comment>
<gene>
    <name evidence="14" type="ORF">PT974_07192</name>
</gene>
<evidence type="ECO:0000256" key="11">
    <source>
        <dbReference type="SAM" id="MobiDB-lite"/>
    </source>
</evidence>
<dbReference type="PRINTS" id="PR01550">
    <property type="entry name" value="TOP6AFAMILY"/>
</dbReference>
<evidence type="ECO:0000256" key="8">
    <source>
        <dbReference type="ARBA" id="ARBA00023125"/>
    </source>
</evidence>
<dbReference type="InterPro" id="IPR036078">
    <property type="entry name" value="Spo11/TopoVI_A_sf"/>
</dbReference>
<dbReference type="SUPFAM" id="SSF56726">
    <property type="entry name" value="DNA topoisomerase IV, alpha subunit"/>
    <property type="match status" value="1"/>
</dbReference>
<evidence type="ECO:0000256" key="2">
    <source>
        <dbReference type="ARBA" id="ARBA00001946"/>
    </source>
</evidence>
<evidence type="ECO:0000256" key="1">
    <source>
        <dbReference type="ARBA" id="ARBA00000185"/>
    </source>
</evidence>
<feature type="region of interest" description="Disordered" evidence="11">
    <location>
        <begin position="1"/>
        <end position="25"/>
    </location>
</feature>
<evidence type="ECO:0000256" key="4">
    <source>
        <dbReference type="ARBA" id="ARBA00012895"/>
    </source>
</evidence>
<comment type="caution">
    <text evidence="14">The sequence shown here is derived from an EMBL/GenBank/DDBJ whole genome shotgun (WGS) entry which is preliminary data.</text>
</comment>
<dbReference type="InterPro" id="IPR034136">
    <property type="entry name" value="TOPRIM_Topo6A/Spo11"/>
</dbReference>
<feature type="compositionally biased region" description="Polar residues" evidence="11">
    <location>
        <begin position="303"/>
        <end position="320"/>
    </location>
</feature>
<evidence type="ECO:0000259" key="13">
    <source>
        <dbReference type="Pfam" id="PF21180"/>
    </source>
</evidence>
<keyword evidence="7 10" id="KW-0799">Topoisomerase</keyword>
<feature type="domain" description="Spo11/DNA topoisomerase VI subunit A N-terminal" evidence="12">
    <location>
        <begin position="79"/>
        <end position="140"/>
    </location>
</feature>
<dbReference type="EMBL" id="JAVFKD010000012">
    <property type="protein sequence ID" value="KAK5993755.1"/>
    <property type="molecule type" value="Genomic_DNA"/>
</dbReference>
<evidence type="ECO:0000313" key="15">
    <source>
        <dbReference type="Proteomes" id="UP001338125"/>
    </source>
</evidence>
<dbReference type="InterPro" id="IPR036388">
    <property type="entry name" value="WH-like_DNA-bd_sf"/>
</dbReference>
<dbReference type="PROSITE" id="PS52041">
    <property type="entry name" value="TOPO_IIB"/>
    <property type="match status" value="1"/>
</dbReference>
<evidence type="ECO:0000256" key="7">
    <source>
        <dbReference type="ARBA" id="ARBA00023029"/>
    </source>
</evidence>
<keyword evidence="5" id="KW-0479">Metal-binding</keyword>
<organism evidence="14 15">
    <name type="scientific">Cladobotryum mycophilum</name>
    <dbReference type="NCBI Taxonomy" id="491253"/>
    <lineage>
        <taxon>Eukaryota</taxon>
        <taxon>Fungi</taxon>
        <taxon>Dikarya</taxon>
        <taxon>Ascomycota</taxon>
        <taxon>Pezizomycotina</taxon>
        <taxon>Sordariomycetes</taxon>
        <taxon>Hypocreomycetidae</taxon>
        <taxon>Hypocreales</taxon>
        <taxon>Hypocreaceae</taxon>
        <taxon>Cladobotryum</taxon>
    </lineage>
</organism>
<evidence type="ECO:0000256" key="3">
    <source>
        <dbReference type="ARBA" id="ARBA00006559"/>
    </source>
</evidence>
<evidence type="ECO:0000256" key="10">
    <source>
        <dbReference type="PROSITE-ProRule" id="PRU01385"/>
    </source>
</evidence>